<keyword evidence="1" id="KW-0863">Zinc-finger</keyword>
<accession>A0ABR1Y8B5</accession>
<keyword evidence="5" id="KW-1185">Reference proteome</keyword>
<keyword evidence="1" id="KW-0862">Zinc</keyword>
<feature type="region of interest" description="Disordered" evidence="2">
    <location>
        <begin position="1"/>
        <end position="42"/>
    </location>
</feature>
<dbReference type="PROSITE" id="PS50158">
    <property type="entry name" value="ZF_CCHC"/>
    <property type="match status" value="1"/>
</dbReference>
<dbReference type="SMART" id="SM00343">
    <property type="entry name" value="ZnF_C2HC"/>
    <property type="match status" value="1"/>
</dbReference>
<dbReference type="InterPro" id="IPR036875">
    <property type="entry name" value="Znf_CCHC_sf"/>
</dbReference>
<evidence type="ECO:0000313" key="4">
    <source>
        <dbReference type="EMBL" id="KAK8178134.1"/>
    </source>
</evidence>
<name>A0ABR1Y8B5_9PEZI</name>
<evidence type="ECO:0000256" key="2">
    <source>
        <dbReference type="SAM" id="MobiDB-lite"/>
    </source>
</evidence>
<dbReference type="Proteomes" id="UP001456524">
    <property type="component" value="Unassembled WGS sequence"/>
</dbReference>
<dbReference type="EMBL" id="JBBWUH010000001">
    <property type="protein sequence ID" value="KAK8178134.1"/>
    <property type="molecule type" value="Genomic_DNA"/>
</dbReference>
<gene>
    <name evidence="4" type="ORF">IWX90DRAFT_43444</name>
</gene>
<protein>
    <recommendedName>
        <fullName evidence="3">CCHC-type domain-containing protein</fullName>
    </recommendedName>
</protein>
<reference evidence="4 5" key="1">
    <citation type="journal article" date="2022" name="G3 (Bethesda)">
        <title>Enemy or ally: a genomic approach to elucidate the lifestyle of Phyllosticta citrichinaensis.</title>
        <authorList>
            <person name="Buijs V.A."/>
            <person name="Groenewald J.Z."/>
            <person name="Haridas S."/>
            <person name="LaButti K.M."/>
            <person name="Lipzen A."/>
            <person name="Martin F.M."/>
            <person name="Barry K."/>
            <person name="Grigoriev I.V."/>
            <person name="Crous P.W."/>
            <person name="Seidl M.F."/>
        </authorList>
    </citation>
    <scope>NUCLEOTIDE SEQUENCE [LARGE SCALE GENOMIC DNA]</scope>
    <source>
        <strain evidence="4 5">CBS 129764</strain>
    </source>
</reference>
<dbReference type="Pfam" id="PF00098">
    <property type="entry name" value="zf-CCHC"/>
    <property type="match status" value="1"/>
</dbReference>
<organism evidence="4 5">
    <name type="scientific">Phyllosticta citrichinensis</name>
    <dbReference type="NCBI Taxonomy" id="1130410"/>
    <lineage>
        <taxon>Eukaryota</taxon>
        <taxon>Fungi</taxon>
        <taxon>Dikarya</taxon>
        <taxon>Ascomycota</taxon>
        <taxon>Pezizomycotina</taxon>
        <taxon>Dothideomycetes</taxon>
        <taxon>Dothideomycetes incertae sedis</taxon>
        <taxon>Botryosphaeriales</taxon>
        <taxon>Phyllostictaceae</taxon>
        <taxon>Phyllosticta</taxon>
    </lineage>
</organism>
<dbReference type="InterPro" id="IPR001878">
    <property type="entry name" value="Znf_CCHC"/>
</dbReference>
<proteinExistence type="predicted"/>
<dbReference type="Gene3D" id="4.10.60.10">
    <property type="entry name" value="Zinc finger, CCHC-type"/>
    <property type="match status" value="1"/>
</dbReference>
<dbReference type="SUPFAM" id="SSF57756">
    <property type="entry name" value="Retrovirus zinc finger-like domains"/>
    <property type="match status" value="1"/>
</dbReference>
<sequence length="81" mass="8320">MSWEPAPAGEWQADSGGDNATWGGQGESNGFGTGDAGDLGGDAGGAEDVECHNCKQTGHFARDCTEEKQFTGECYNCGEVG</sequence>
<evidence type="ECO:0000259" key="3">
    <source>
        <dbReference type="PROSITE" id="PS50158"/>
    </source>
</evidence>
<comment type="caution">
    <text evidence="4">The sequence shown here is derived from an EMBL/GenBank/DDBJ whole genome shotgun (WGS) entry which is preliminary data.</text>
</comment>
<keyword evidence="1" id="KW-0479">Metal-binding</keyword>
<feature type="compositionally biased region" description="Gly residues" evidence="2">
    <location>
        <begin position="23"/>
        <end position="42"/>
    </location>
</feature>
<evidence type="ECO:0000313" key="5">
    <source>
        <dbReference type="Proteomes" id="UP001456524"/>
    </source>
</evidence>
<evidence type="ECO:0000256" key="1">
    <source>
        <dbReference type="PROSITE-ProRule" id="PRU00047"/>
    </source>
</evidence>
<feature type="domain" description="CCHC-type" evidence="3">
    <location>
        <begin position="51"/>
        <end position="66"/>
    </location>
</feature>